<keyword evidence="3" id="KW-1185">Reference proteome</keyword>
<dbReference type="RefSeq" id="WP_344006507.1">
    <property type="nucleotide sequence ID" value="NZ_BAAAMY010000004.1"/>
</dbReference>
<reference evidence="3" key="1">
    <citation type="journal article" date="2019" name="Int. J. Syst. Evol. Microbiol.">
        <title>The Global Catalogue of Microorganisms (GCM) 10K type strain sequencing project: providing services to taxonomists for standard genome sequencing and annotation.</title>
        <authorList>
            <consortium name="The Broad Institute Genomics Platform"/>
            <consortium name="The Broad Institute Genome Sequencing Center for Infectious Disease"/>
            <person name="Wu L."/>
            <person name="Ma J."/>
        </authorList>
    </citation>
    <scope>NUCLEOTIDE SEQUENCE [LARGE SCALE GENOMIC DNA]</scope>
    <source>
        <strain evidence="3">JCM 14046</strain>
    </source>
</reference>
<comment type="caution">
    <text evidence="2">The sequence shown here is derived from an EMBL/GenBank/DDBJ whole genome shotgun (WGS) entry which is preliminary data.</text>
</comment>
<name>A0ABP5AMX8_9ACTN</name>
<proteinExistence type="predicted"/>
<sequence length="154" mass="15560">MSGPADLLALLVEEVGRALPPGRALPDVLEVGCGDGTLTARLRDAHPGAALLATDASVRAVGLVAARGVPARVLDATAMDLSGAAYDVVVAGRLDALGDLDAVLPEVRRVLRGGGSLVGATGAGDAEAHRAALEGRFRRVSRTDVAGRVLLVAR</sequence>
<evidence type="ECO:0000313" key="2">
    <source>
        <dbReference type="EMBL" id="GAA1917862.1"/>
    </source>
</evidence>
<gene>
    <name evidence="2" type="ORF">GCM10009737_19130</name>
</gene>
<evidence type="ECO:0000259" key="1">
    <source>
        <dbReference type="Pfam" id="PF13649"/>
    </source>
</evidence>
<organism evidence="2 3">
    <name type="scientific">Nocardioides lentus</name>
    <dbReference type="NCBI Taxonomy" id="338077"/>
    <lineage>
        <taxon>Bacteria</taxon>
        <taxon>Bacillati</taxon>
        <taxon>Actinomycetota</taxon>
        <taxon>Actinomycetes</taxon>
        <taxon>Propionibacteriales</taxon>
        <taxon>Nocardioidaceae</taxon>
        <taxon>Nocardioides</taxon>
    </lineage>
</organism>
<evidence type="ECO:0000313" key="3">
    <source>
        <dbReference type="Proteomes" id="UP001501612"/>
    </source>
</evidence>
<dbReference type="Proteomes" id="UP001501612">
    <property type="component" value="Unassembled WGS sequence"/>
</dbReference>
<dbReference type="EMBL" id="BAAAMY010000004">
    <property type="protein sequence ID" value="GAA1917862.1"/>
    <property type="molecule type" value="Genomic_DNA"/>
</dbReference>
<accession>A0ABP5AMX8</accession>
<dbReference type="InterPro" id="IPR041698">
    <property type="entry name" value="Methyltransf_25"/>
</dbReference>
<dbReference type="SUPFAM" id="SSF53335">
    <property type="entry name" value="S-adenosyl-L-methionine-dependent methyltransferases"/>
    <property type="match status" value="1"/>
</dbReference>
<dbReference type="Pfam" id="PF13649">
    <property type="entry name" value="Methyltransf_25"/>
    <property type="match status" value="1"/>
</dbReference>
<feature type="domain" description="Methyltransferase" evidence="1">
    <location>
        <begin position="28"/>
        <end position="115"/>
    </location>
</feature>
<protein>
    <recommendedName>
        <fullName evidence="1">Methyltransferase domain-containing protein</fullName>
    </recommendedName>
</protein>
<dbReference type="Gene3D" id="3.40.50.150">
    <property type="entry name" value="Vaccinia Virus protein VP39"/>
    <property type="match status" value="1"/>
</dbReference>
<dbReference type="CDD" id="cd02440">
    <property type="entry name" value="AdoMet_MTases"/>
    <property type="match status" value="1"/>
</dbReference>
<dbReference type="InterPro" id="IPR029063">
    <property type="entry name" value="SAM-dependent_MTases_sf"/>
</dbReference>